<dbReference type="InterPro" id="IPR002376">
    <property type="entry name" value="Formyl_transf_N"/>
</dbReference>
<evidence type="ECO:0000313" key="2">
    <source>
        <dbReference type="EMBL" id="NNU17396.1"/>
    </source>
</evidence>
<organism evidence="2 3">
    <name type="scientific">Parvularcula mediterranea</name>
    <dbReference type="NCBI Taxonomy" id="2732508"/>
    <lineage>
        <taxon>Bacteria</taxon>
        <taxon>Pseudomonadati</taxon>
        <taxon>Pseudomonadota</taxon>
        <taxon>Alphaproteobacteria</taxon>
        <taxon>Parvularculales</taxon>
        <taxon>Parvularculaceae</taxon>
        <taxon>Parvularcula</taxon>
    </lineage>
</organism>
<evidence type="ECO:0000313" key="3">
    <source>
        <dbReference type="Proteomes" id="UP000536835"/>
    </source>
</evidence>
<dbReference type="Proteomes" id="UP000536835">
    <property type="component" value="Unassembled WGS sequence"/>
</dbReference>
<dbReference type="InterPro" id="IPR001555">
    <property type="entry name" value="GART_AS"/>
</dbReference>
<dbReference type="EMBL" id="JABFCX010000003">
    <property type="protein sequence ID" value="NNU17396.1"/>
    <property type="molecule type" value="Genomic_DNA"/>
</dbReference>
<gene>
    <name evidence="2" type="ORF">HK107_13775</name>
</gene>
<evidence type="ECO:0000259" key="1">
    <source>
        <dbReference type="Pfam" id="PF00551"/>
    </source>
</evidence>
<dbReference type="Gene3D" id="3.40.50.170">
    <property type="entry name" value="Formyl transferase, N-terminal domain"/>
    <property type="match status" value="1"/>
</dbReference>
<reference evidence="2 3" key="1">
    <citation type="submission" date="2020-05" db="EMBL/GenBank/DDBJ databases">
        <title>Parvularcula mediterraneae sp. nov., isolated from polypropylene straw from shallow seawater of the seashore of Laganas in Zakynthos island, Greece.</title>
        <authorList>
            <person name="Szabo I."/>
            <person name="Al-Omari J."/>
            <person name="Rado J."/>
            <person name="Szerdahelyi G.S."/>
        </authorList>
    </citation>
    <scope>NUCLEOTIDE SEQUENCE [LARGE SCALE GENOMIC DNA]</scope>
    <source>
        <strain evidence="2 3">ZS-1/3</strain>
    </source>
</reference>
<dbReference type="RefSeq" id="WP_173200781.1">
    <property type="nucleotide sequence ID" value="NZ_JABFCX010000003.1"/>
</dbReference>
<dbReference type="PROSITE" id="PS00373">
    <property type="entry name" value="GART"/>
    <property type="match status" value="1"/>
</dbReference>
<feature type="domain" description="Formyl transferase N-terminal" evidence="1">
    <location>
        <begin position="61"/>
        <end position="130"/>
    </location>
</feature>
<dbReference type="AlphaFoldDB" id="A0A7Y3RPL8"/>
<keyword evidence="3" id="KW-1185">Reference proteome</keyword>
<dbReference type="Pfam" id="PF00551">
    <property type="entry name" value="Formyl_trans_N"/>
    <property type="match status" value="1"/>
</dbReference>
<accession>A0A7Y3RPL8</accession>
<proteinExistence type="predicted"/>
<sequence length="216" mass="24191">MSFERRLIFLCGEAEGEAFRGHVARLDPNLETVWCSTVAALDFVTRSGGHRTRVISFLTDQIVPKTILERLRPRPINVHPGPPEFPGAHGLSFAIFNEAKEFGVTVHEMTAKVDDGPIIMVDRFALPSDAEIVSYGNEVYARSVALVDHVIHHCVKTDGPMPHAMREQWTDNHCTKRRLKNLMTAVDYLTPQDRARLIRACGPLLDLEKRATSSHG</sequence>
<dbReference type="SUPFAM" id="SSF53328">
    <property type="entry name" value="Formyltransferase"/>
    <property type="match status" value="1"/>
</dbReference>
<name>A0A7Y3RPL8_9PROT</name>
<protein>
    <recommendedName>
        <fullName evidence="1">Formyl transferase N-terminal domain-containing protein</fullName>
    </recommendedName>
</protein>
<dbReference type="InterPro" id="IPR036477">
    <property type="entry name" value="Formyl_transf_N_sf"/>
</dbReference>
<comment type="caution">
    <text evidence="2">The sequence shown here is derived from an EMBL/GenBank/DDBJ whole genome shotgun (WGS) entry which is preliminary data.</text>
</comment>